<accession>A0ABP0JQ76</accession>
<evidence type="ECO:0000256" key="1">
    <source>
        <dbReference type="SAM" id="SignalP"/>
    </source>
</evidence>
<keyword evidence="3" id="KW-1185">Reference proteome</keyword>
<name>A0ABP0JQ76_9DINO</name>
<protein>
    <recommendedName>
        <fullName evidence="4">PNPLA domain-containing protein</fullName>
    </recommendedName>
</protein>
<comment type="caution">
    <text evidence="2">The sequence shown here is derived from an EMBL/GenBank/DDBJ whole genome shotgun (WGS) entry which is preliminary data.</text>
</comment>
<dbReference type="InterPro" id="IPR016035">
    <property type="entry name" value="Acyl_Trfase/lysoPLipase"/>
</dbReference>
<proteinExistence type="predicted"/>
<evidence type="ECO:0000313" key="3">
    <source>
        <dbReference type="Proteomes" id="UP001642484"/>
    </source>
</evidence>
<dbReference type="Proteomes" id="UP001642484">
    <property type="component" value="Unassembled WGS sequence"/>
</dbReference>
<gene>
    <name evidence="2" type="ORF">CCMP2556_LOCUS12481</name>
</gene>
<sequence>MAPTLAAAVFAVWLPYAVAASETCPTCSDDNELLQLTREADAHLDKDSESDPDSVRFRIFPVNLIRSSFFKIRAKKNVLTMGGGGTRAMCGTTGQLRAMHSMDLLKEVDQVVAMSGSTWSTAIFAFAKGFSVKDLLGKDTANSLNRLTLKKLKTPNGKILERAASDLTPFVAVAAQPIFAVPPHKLFEVALGGNFLCPFGLNGELPNGLCSNSNKNQVWTTSDKRLDSIKQRNPHLDLSDALVMNKNLKSLVVQSTLLAPVGYNPNGSRMVSTRFSADFSGSPYYADQQNVDFEPWNTSLSPLKDVVVGGGVVESFAFMSTLPPESPRRPRRPARRGLAEAELEDEGILSLQQAVGISSSILAMVGVSSPQFVIDSFIKPLASINNYTEEFLQDPYLFAPRRKYWPVARLAKGIDGDIGEKTYYVGDGFSIDSAGLLEAIRGGAECAVVLVNNGWPIEDKGTVDFCNVPEPILANPLLLLGTPLGLQQSIYDYFGIALPDTILRAGLDYSNNHVFETSEIFSLFCRAQELRDAGDATVVYRKYTTLENRHWGIQAGKKIKVVFVWTEKTVKWELQLPDKTQAAINSGAYDSPGTAGFPYLGTFSPKPDGSDFTAVLPEQGNLYASLTEWSLRQNQEKLQKCMGA</sequence>
<dbReference type="Gene3D" id="3.40.1090.10">
    <property type="entry name" value="Cytosolic phospholipase A2 catalytic domain"/>
    <property type="match status" value="1"/>
</dbReference>
<dbReference type="SUPFAM" id="SSF52151">
    <property type="entry name" value="FabD/lysophospholipase-like"/>
    <property type="match status" value="1"/>
</dbReference>
<feature type="signal peptide" evidence="1">
    <location>
        <begin position="1"/>
        <end position="19"/>
    </location>
</feature>
<organism evidence="2 3">
    <name type="scientific">Durusdinium trenchii</name>
    <dbReference type="NCBI Taxonomy" id="1381693"/>
    <lineage>
        <taxon>Eukaryota</taxon>
        <taxon>Sar</taxon>
        <taxon>Alveolata</taxon>
        <taxon>Dinophyceae</taxon>
        <taxon>Suessiales</taxon>
        <taxon>Symbiodiniaceae</taxon>
        <taxon>Durusdinium</taxon>
    </lineage>
</organism>
<evidence type="ECO:0008006" key="4">
    <source>
        <dbReference type="Google" id="ProtNLM"/>
    </source>
</evidence>
<feature type="chain" id="PRO_5046687859" description="PNPLA domain-containing protein" evidence="1">
    <location>
        <begin position="20"/>
        <end position="644"/>
    </location>
</feature>
<keyword evidence="1" id="KW-0732">Signal</keyword>
<reference evidence="2 3" key="1">
    <citation type="submission" date="2024-02" db="EMBL/GenBank/DDBJ databases">
        <authorList>
            <person name="Chen Y."/>
            <person name="Shah S."/>
            <person name="Dougan E. K."/>
            <person name="Thang M."/>
            <person name="Chan C."/>
        </authorList>
    </citation>
    <scope>NUCLEOTIDE SEQUENCE [LARGE SCALE GENOMIC DNA]</scope>
</reference>
<evidence type="ECO:0000313" key="2">
    <source>
        <dbReference type="EMBL" id="CAK9016386.1"/>
    </source>
</evidence>
<dbReference type="EMBL" id="CAXAMN010006080">
    <property type="protein sequence ID" value="CAK9016386.1"/>
    <property type="molecule type" value="Genomic_DNA"/>
</dbReference>